<dbReference type="InterPro" id="IPR037104">
    <property type="entry name" value="Annexin_sf"/>
</dbReference>
<comment type="domain">
    <text evidence="6">A pair of annexin repeats may form one binding site for calcium and phospholipid.</text>
</comment>
<dbReference type="SUPFAM" id="SSF47874">
    <property type="entry name" value="Annexin"/>
    <property type="match status" value="1"/>
</dbReference>
<keyword evidence="3 6" id="KW-0106">Calcium</keyword>
<dbReference type="Proteomes" id="UP000694845">
    <property type="component" value="Unplaced"/>
</dbReference>
<dbReference type="KEGG" id="aplc:110978660"/>
<evidence type="ECO:0000256" key="6">
    <source>
        <dbReference type="RuleBase" id="RU003540"/>
    </source>
</evidence>
<dbReference type="PANTHER" id="PTHR10502:SF102">
    <property type="entry name" value="ANNEXIN B11"/>
    <property type="match status" value="1"/>
</dbReference>
<evidence type="ECO:0000256" key="2">
    <source>
        <dbReference type="ARBA" id="ARBA00022737"/>
    </source>
</evidence>
<dbReference type="FunFam" id="1.10.220.10:FF:000001">
    <property type="entry name" value="Annexin"/>
    <property type="match status" value="1"/>
</dbReference>
<evidence type="ECO:0000256" key="5">
    <source>
        <dbReference type="ARBA" id="ARBA00023302"/>
    </source>
</evidence>
<keyword evidence="5 6" id="KW-0111">Calcium/phospholipid-binding</keyword>
<dbReference type="InterPro" id="IPR001464">
    <property type="entry name" value="Annexin"/>
</dbReference>
<dbReference type="PRINTS" id="PR00196">
    <property type="entry name" value="ANNEXIN"/>
</dbReference>
<dbReference type="InterPro" id="IPR018502">
    <property type="entry name" value="Annexin_repeat"/>
</dbReference>
<dbReference type="PROSITE" id="PS51897">
    <property type="entry name" value="ANNEXIN_2"/>
    <property type="match status" value="4"/>
</dbReference>
<dbReference type="Pfam" id="PF00191">
    <property type="entry name" value="Annexin"/>
    <property type="match status" value="4"/>
</dbReference>
<evidence type="ECO:0000256" key="3">
    <source>
        <dbReference type="ARBA" id="ARBA00022837"/>
    </source>
</evidence>
<keyword evidence="4 6" id="KW-0041">Annexin</keyword>
<dbReference type="GO" id="GO:0001786">
    <property type="term" value="F:phosphatidylserine binding"/>
    <property type="evidence" value="ECO:0007669"/>
    <property type="project" value="TreeGrafter"/>
</dbReference>
<dbReference type="AlphaFoldDB" id="A0A8B7Y8F2"/>
<evidence type="ECO:0000313" key="7">
    <source>
        <dbReference type="Proteomes" id="UP000694845"/>
    </source>
</evidence>
<evidence type="ECO:0000256" key="1">
    <source>
        <dbReference type="ARBA" id="ARBA00007831"/>
    </source>
</evidence>
<dbReference type="InterPro" id="IPR018252">
    <property type="entry name" value="Annexin_repeat_CS"/>
</dbReference>
<dbReference type="PANTHER" id="PTHR10502">
    <property type="entry name" value="ANNEXIN"/>
    <property type="match status" value="1"/>
</dbReference>
<dbReference type="RefSeq" id="XP_022089504.1">
    <property type="nucleotide sequence ID" value="XM_022233812.1"/>
</dbReference>
<keyword evidence="2 6" id="KW-0677">Repeat</keyword>
<keyword evidence="7" id="KW-1185">Reference proteome</keyword>
<dbReference type="FunFam" id="1.10.220.10:FF:000002">
    <property type="entry name" value="Annexin"/>
    <property type="match status" value="1"/>
</dbReference>
<reference evidence="8" key="1">
    <citation type="submission" date="2025-08" db="UniProtKB">
        <authorList>
            <consortium name="RefSeq"/>
        </authorList>
    </citation>
    <scope>IDENTIFICATION</scope>
</reference>
<dbReference type="GeneID" id="110978660"/>
<accession>A0A8B7Y8F2</accession>
<dbReference type="OMA" id="ADIRNMF"/>
<dbReference type="PROSITE" id="PS00223">
    <property type="entry name" value="ANNEXIN_1"/>
    <property type="match status" value="3"/>
</dbReference>
<dbReference type="Gene3D" id="1.10.220.10">
    <property type="entry name" value="Annexin"/>
    <property type="match status" value="4"/>
</dbReference>
<protein>
    <recommendedName>
        <fullName evidence="6">Annexin</fullName>
    </recommendedName>
</protein>
<dbReference type="GO" id="GO:0005886">
    <property type="term" value="C:plasma membrane"/>
    <property type="evidence" value="ECO:0007669"/>
    <property type="project" value="TreeGrafter"/>
</dbReference>
<dbReference type="GO" id="GO:0012506">
    <property type="term" value="C:vesicle membrane"/>
    <property type="evidence" value="ECO:0007669"/>
    <property type="project" value="TreeGrafter"/>
</dbReference>
<dbReference type="GO" id="GO:0005634">
    <property type="term" value="C:nucleus"/>
    <property type="evidence" value="ECO:0007669"/>
    <property type="project" value="TreeGrafter"/>
</dbReference>
<dbReference type="GO" id="GO:0005737">
    <property type="term" value="C:cytoplasm"/>
    <property type="evidence" value="ECO:0007669"/>
    <property type="project" value="TreeGrafter"/>
</dbReference>
<dbReference type="SMART" id="SM00335">
    <property type="entry name" value="ANX"/>
    <property type="match status" value="4"/>
</dbReference>
<name>A0A8B7Y8F2_ACAPL</name>
<dbReference type="FunFam" id="1.10.220.10:FF:000004">
    <property type="entry name" value="Annexin"/>
    <property type="match status" value="1"/>
</dbReference>
<evidence type="ECO:0000256" key="4">
    <source>
        <dbReference type="ARBA" id="ARBA00023216"/>
    </source>
</evidence>
<sequence>MATVTPAPNFDKEHDVQALRKAMKGLGTDEQAIIDILTRRSNAQRQELIVQFKSAYGRDLVKDLKSELGGNFEDAILALMDRPDVYDARCLKKAVKGLGTDEDVLIEIMCARNNAEINAIKAAYKSEFKSDLEKALAGDTSGDFKRVLIGLCTANRDESSAIDAGKVHDDAAALWAAAKGLGTDEAEFQRVIVSRSKEHLLAVFQEYEKLAGKSIESTIKSEMSGNLERAYLTIVAFFRSPIQFFADQLYKAMKGAGTDEKHLIRIIVSRCEVDLAHIKVAYAASHGKPLADAIRGETSGDFRKVLLALVGP</sequence>
<dbReference type="OrthoDB" id="37886at2759"/>
<comment type="similarity">
    <text evidence="1 6">Belongs to the annexin family.</text>
</comment>
<evidence type="ECO:0000313" key="8">
    <source>
        <dbReference type="RefSeq" id="XP_022089504.1"/>
    </source>
</evidence>
<dbReference type="FunFam" id="1.10.220.10:FF:000003">
    <property type="entry name" value="Annexin"/>
    <property type="match status" value="1"/>
</dbReference>
<dbReference type="GO" id="GO:0005509">
    <property type="term" value="F:calcium ion binding"/>
    <property type="evidence" value="ECO:0007669"/>
    <property type="project" value="InterPro"/>
</dbReference>
<gene>
    <name evidence="8" type="primary">LOC110978660</name>
</gene>
<dbReference type="GO" id="GO:0005544">
    <property type="term" value="F:calcium-dependent phospholipid binding"/>
    <property type="evidence" value="ECO:0007669"/>
    <property type="project" value="UniProtKB-KW"/>
</dbReference>
<proteinExistence type="inferred from homology"/>
<organism evidence="7 8">
    <name type="scientific">Acanthaster planci</name>
    <name type="common">Crown-of-thorns starfish</name>
    <dbReference type="NCBI Taxonomy" id="133434"/>
    <lineage>
        <taxon>Eukaryota</taxon>
        <taxon>Metazoa</taxon>
        <taxon>Echinodermata</taxon>
        <taxon>Eleutherozoa</taxon>
        <taxon>Asterozoa</taxon>
        <taxon>Asteroidea</taxon>
        <taxon>Valvatacea</taxon>
        <taxon>Valvatida</taxon>
        <taxon>Acanthasteridae</taxon>
        <taxon>Acanthaster</taxon>
    </lineage>
</organism>